<dbReference type="InterPro" id="IPR022488">
    <property type="entry name" value="PPK2-related"/>
</dbReference>
<dbReference type="EMBL" id="CASHTH010003031">
    <property type="protein sequence ID" value="CAI8039212.1"/>
    <property type="molecule type" value="Genomic_DNA"/>
</dbReference>
<keyword evidence="3" id="KW-1185">Reference proteome</keyword>
<dbReference type="SUPFAM" id="SSF52540">
    <property type="entry name" value="P-loop containing nucleoside triphosphate hydrolases"/>
    <property type="match status" value="1"/>
</dbReference>
<protein>
    <submittedName>
        <fullName evidence="2">Polyphosphate:AMP/ADP phosphotransferase</fullName>
    </submittedName>
</protein>
<evidence type="ECO:0000313" key="2">
    <source>
        <dbReference type="EMBL" id="CAI8039212.1"/>
    </source>
</evidence>
<dbReference type="Gene3D" id="3.40.50.300">
    <property type="entry name" value="P-loop containing nucleotide triphosphate hydrolases"/>
    <property type="match status" value="1"/>
</dbReference>
<feature type="domain" description="Polyphosphate kinase-2-related" evidence="1">
    <location>
        <begin position="1"/>
        <end position="99"/>
    </location>
</feature>
<proteinExistence type="predicted"/>
<comment type="caution">
    <text evidence="2">The sequence shown here is derived from an EMBL/GenBank/DDBJ whole genome shotgun (WGS) entry which is preliminary data.</text>
</comment>
<evidence type="ECO:0000313" key="3">
    <source>
        <dbReference type="Proteomes" id="UP001174909"/>
    </source>
</evidence>
<accession>A0AA35T144</accession>
<dbReference type="PANTHER" id="PTHR34383">
    <property type="entry name" value="POLYPHOSPHATE:AMP PHOSPHOTRANSFERASE-RELATED"/>
    <property type="match status" value="1"/>
</dbReference>
<dbReference type="Proteomes" id="UP001174909">
    <property type="component" value="Unassembled WGS sequence"/>
</dbReference>
<dbReference type="Pfam" id="PF03976">
    <property type="entry name" value="PPK2"/>
    <property type="match status" value="1"/>
</dbReference>
<dbReference type="InterPro" id="IPR027417">
    <property type="entry name" value="P-loop_NTPase"/>
</dbReference>
<reference evidence="2" key="1">
    <citation type="submission" date="2023-03" db="EMBL/GenBank/DDBJ databases">
        <authorList>
            <person name="Steffen K."/>
            <person name="Cardenas P."/>
        </authorList>
    </citation>
    <scope>NUCLEOTIDE SEQUENCE</scope>
</reference>
<dbReference type="PANTHER" id="PTHR34383:SF3">
    <property type="entry name" value="POLYPHOSPHATE:AMP PHOSPHOTRANSFERASE"/>
    <property type="match status" value="1"/>
</dbReference>
<gene>
    <name evidence="2" type="ORF">GBAR_LOCUS21792</name>
</gene>
<evidence type="ECO:0000259" key="1">
    <source>
        <dbReference type="Pfam" id="PF03976"/>
    </source>
</evidence>
<dbReference type="AlphaFoldDB" id="A0AA35T144"/>
<sequence length="114" mass="13890">MLRDESVRTLKFYLHISKDEQKRRLAKRVTNPQKHWKFSSRDYEERKNWDKNMEAYEQVLGRCSTPWAPWYVVPADDKWYRNWVVGKIITDTLKDMDPKIPDASDQIHEFLDKM</sequence>
<organism evidence="2 3">
    <name type="scientific">Geodia barretti</name>
    <name type="common">Barrett's horny sponge</name>
    <dbReference type="NCBI Taxonomy" id="519541"/>
    <lineage>
        <taxon>Eukaryota</taxon>
        <taxon>Metazoa</taxon>
        <taxon>Porifera</taxon>
        <taxon>Demospongiae</taxon>
        <taxon>Heteroscleromorpha</taxon>
        <taxon>Tetractinellida</taxon>
        <taxon>Astrophorina</taxon>
        <taxon>Geodiidae</taxon>
        <taxon>Geodia</taxon>
    </lineage>
</organism>
<name>A0AA35T144_GEOBA</name>